<dbReference type="AlphaFoldDB" id="A0A2T4IGX4"/>
<dbReference type="Gene3D" id="3.40.190.10">
    <property type="entry name" value="Periplasmic binding protein-like II"/>
    <property type="match status" value="2"/>
</dbReference>
<dbReference type="OrthoDB" id="9815602at2"/>
<dbReference type="EMBL" id="PZKC01000004">
    <property type="protein sequence ID" value="PTD97022.1"/>
    <property type="molecule type" value="Genomic_DNA"/>
</dbReference>
<reference evidence="5 6" key="1">
    <citation type="submission" date="2018-03" db="EMBL/GenBank/DDBJ databases">
        <authorList>
            <person name="Keele B.F."/>
        </authorList>
    </citation>
    <scope>NUCLEOTIDE SEQUENCE [LARGE SCALE GENOMIC DNA]</scope>
    <source>
        <strain evidence="5 6">D20</strain>
    </source>
</reference>
<name>A0A2T4IGX4_9RHOO</name>
<dbReference type="GO" id="GO:0042597">
    <property type="term" value="C:periplasmic space"/>
    <property type="evidence" value="ECO:0007669"/>
    <property type="project" value="UniProtKB-SubCell"/>
</dbReference>
<dbReference type="InterPro" id="IPR015168">
    <property type="entry name" value="SsuA/THI5"/>
</dbReference>
<dbReference type="PANTHER" id="PTHR30024">
    <property type="entry name" value="ALIPHATIC SULFONATES-BINDING PROTEIN-RELATED"/>
    <property type="match status" value="1"/>
</dbReference>
<comment type="caution">
    <text evidence="5">The sequence shown here is derived from an EMBL/GenBank/DDBJ whole genome shotgun (WGS) entry which is preliminary data.</text>
</comment>
<reference evidence="5 6" key="2">
    <citation type="submission" date="2018-04" db="EMBL/GenBank/DDBJ databases">
        <title>Thauera lacus sp. nov., isolated from an saline lake in Inner Mongolia, China.</title>
        <authorList>
            <person name="Liang Q.-Y."/>
        </authorList>
    </citation>
    <scope>NUCLEOTIDE SEQUENCE [LARGE SCALE GENOMIC DNA]</scope>
    <source>
        <strain evidence="5 6">D20</strain>
    </source>
</reference>
<evidence type="ECO:0000313" key="6">
    <source>
        <dbReference type="Proteomes" id="UP000241193"/>
    </source>
</evidence>
<dbReference type="PANTHER" id="PTHR30024:SF47">
    <property type="entry name" value="TAURINE-BINDING PERIPLASMIC PROTEIN"/>
    <property type="match status" value="1"/>
</dbReference>
<gene>
    <name evidence="5" type="ORF">C8261_06405</name>
</gene>
<evidence type="ECO:0000256" key="1">
    <source>
        <dbReference type="ARBA" id="ARBA00004418"/>
    </source>
</evidence>
<dbReference type="Pfam" id="PF09084">
    <property type="entry name" value="NMT1"/>
    <property type="match status" value="1"/>
</dbReference>
<evidence type="ECO:0000256" key="3">
    <source>
        <dbReference type="ARBA" id="ARBA00022729"/>
    </source>
</evidence>
<evidence type="ECO:0000313" key="5">
    <source>
        <dbReference type="EMBL" id="PTD97022.1"/>
    </source>
</evidence>
<sequence length="342" mass="35949">MGRQVLKASQRAAMTPARVLQGLLLAIAIAVLAGACTPAERPALRVASHVWPGYELMFMARHEGWLDSKAVELVATGSATESMQLLASGEVDGAALTFDEVLRLQAKGTDLAVVLIFNISSGADMLIGKAGVDSLAALDGKRIGVEDSALGALMLHKALQAAELPHGAITAVPMTIDAQHGAWHDGSIDAVVTYEPLASTLLVAGGELLFDSSQIPDTIYDVLAIRPAALQRRTGRAALRALLGAHFRALDHLRSNPADAGYRLAIRLGGDGPTALRTFRGLHLPDVHTNHRLLAHGAPRLHAVAAELLAVKREIGAIATSAAPVPQISAEYLPPPNGQRTR</sequence>
<dbReference type="SUPFAM" id="SSF53850">
    <property type="entry name" value="Periplasmic binding protein-like II"/>
    <property type="match status" value="1"/>
</dbReference>
<evidence type="ECO:0000256" key="2">
    <source>
        <dbReference type="ARBA" id="ARBA00010742"/>
    </source>
</evidence>
<protein>
    <recommendedName>
        <fullName evidence="4">SsuA/THI5-like domain-containing protein</fullName>
    </recommendedName>
</protein>
<dbReference type="Proteomes" id="UP000241193">
    <property type="component" value="Unassembled WGS sequence"/>
</dbReference>
<organism evidence="5 6">
    <name type="scientific">Pseudothauera lacus</name>
    <dbReference type="NCBI Taxonomy" id="2136175"/>
    <lineage>
        <taxon>Bacteria</taxon>
        <taxon>Pseudomonadati</taxon>
        <taxon>Pseudomonadota</taxon>
        <taxon>Betaproteobacteria</taxon>
        <taxon>Rhodocyclales</taxon>
        <taxon>Zoogloeaceae</taxon>
        <taxon>Pseudothauera</taxon>
    </lineage>
</organism>
<comment type="subcellular location">
    <subcellularLocation>
        <location evidence="1">Periplasm</location>
    </subcellularLocation>
</comment>
<feature type="domain" description="SsuA/THI5-like" evidence="4">
    <location>
        <begin position="57"/>
        <end position="260"/>
    </location>
</feature>
<keyword evidence="3" id="KW-0732">Signal</keyword>
<proteinExistence type="inferred from homology"/>
<comment type="similarity">
    <text evidence="2">Belongs to the bacterial solute-binding protein SsuA/TauA family.</text>
</comment>
<accession>A0A2T4IGX4</accession>
<evidence type="ECO:0000259" key="4">
    <source>
        <dbReference type="Pfam" id="PF09084"/>
    </source>
</evidence>
<keyword evidence="6" id="KW-1185">Reference proteome</keyword>